<reference evidence="8" key="2">
    <citation type="journal article" date="2024" name="Nature">
        <title>Anoxygenic phototroph of the Chloroflexota uses a type I reaction centre.</title>
        <authorList>
            <person name="Tsuji J.M."/>
            <person name="Shaw N.A."/>
            <person name="Nagashima S."/>
            <person name="Venkiteswaran J.J."/>
            <person name="Schiff S.L."/>
            <person name="Watanabe T."/>
            <person name="Fukui M."/>
            <person name="Hanada S."/>
            <person name="Tank M."/>
            <person name="Neufeld J.D."/>
        </authorList>
    </citation>
    <scope>NUCLEOTIDE SEQUENCE</scope>
    <source>
        <strain evidence="8">L227-S17</strain>
    </source>
</reference>
<keyword evidence="4 7" id="KW-0456">Lyase</keyword>
<dbReference type="SUPFAM" id="SSF53383">
    <property type="entry name" value="PLP-dependent transferases"/>
    <property type="match status" value="1"/>
</dbReference>
<dbReference type="GO" id="GO:0005829">
    <property type="term" value="C:cytosol"/>
    <property type="evidence" value="ECO:0007669"/>
    <property type="project" value="TreeGrafter"/>
</dbReference>
<dbReference type="EMBL" id="CP128399">
    <property type="protein sequence ID" value="WJW66698.1"/>
    <property type="molecule type" value="Genomic_DNA"/>
</dbReference>
<dbReference type="FunFam" id="3.90.1150.10:FF:000041">
    <property type="entry name" value="Low-specificity L-threonine aldolase"/>
    <property type="match status" value="1"/>
</dbReference>
<gene>
    <name evidence="7" type="primary">ltaE</name>
    <name evidence="7" type="ORF">HXX08_02960</name>
    <name evidence="8" type="ORF">OZ401_002511</name>
</gene>
<reference evidence="7 9" key="1">
    <citation type="submission" date="2020-06" db="EMBL/GenBank/DDBJ databases">
        <title>Anoxygenic phototrophic Chloroflexota member uses a Type I reaction center.</title>
        <authorList>
            <person name="Tsuji J.M."/>
            <person name="Shaw N.A."/>
            <person name="Nagashima S."/>
            <person name="Venkiteswaran J."/>
            <person name="Schiff S.L."/>
            <person name="Hanada S."/>
            <person name="Tank M."/>
            <person name="Neufeld J.D."/>
        </authorList>
    </citation>
    <scope>NUCLEOTIDE SEQUENCE [LARGE SCALE GENOMIC DNA]</scope>
    <source>
        <strain evidence="7">L227-S17</strain>
    </source>
</reference>
<dbReference type="Pfam" id="PF01212">
    <property type="entry name" value="Beta_elim_lyase"/>
    <property type="match status" value="1"/>
</dbReference>
<dbReference type="GO" id="GO:0008732">
    <property type="term" value="F:L-allo-threonine aldolase activity"/>
    <property type="evidence" value="ECO:0007669"/>
    <property type="project" value="TreeGrafter"/>
</dbReference>
<keyword evidence="10" id="KW-1185">Reference proteome</keyword>
<dbReference type="GO" id="GO:0006545">
    <property type="term" value="P:glycine biosynthetic process"/>
    <property type="evidence" value="ECO:0007669"/>
    <property type="project" value="TreeGrafter"/>
</dbReference>
<evidence type="ECO:0000259" key="6">
    <source>
        <dbReference type="Pfam" id="PF01212"/>
    </source>
</evidence>
<protein>
    <submittedName>
        <fullName evidence="7">Low-specificity L-threonine aldolase</fullName>
        <ecNumber evidence="7">4.1.2.48</ecNumber>
    </submittedName>
</protein>
<proteinExistence type="inferred from homology"/>
<evidence type="ECO:0000256" key="1">
    <source>
        <dbReference type="ARBA" id="ARBA00001933"/>
    </source>
</evidence>
<keyword evidence="3" id="KW-0663">Pyridoxal phosphate</keyword>
<dbReference type="EMBL" id="JACATZ010000001">
    <property type="protein sequence ID" value="NWJ44815.1"/>
    <property type="molecule type" value="Genomic_DNA"/>
</dbReference>
<organism evidence="7 9">
    <name type="scientific">Candidatus Chlorohelix allophototropha</name>
    <dbReference type="NCBI Taxonomy" id="3003348"/>
    <lineage>
        <taxon>Bacteria</taxon>
        <taxon>Bacillati</taxon>
        <taxon>Chloroflexota</taxon>
        <taxon>Chloroflexia</taxon>
        <taxon>Candidatus Chloroheliales</taxon>
        <taxon>Candidatus Chloroheliaceae</taxon>
        <taxon>Candidatus Chlorohelix</taxon>
    </lineage>
</organism>
<name>A0A8T7M2R1_9CHLR</name>
<dbReference type="AlphaFoldDB" id="A0A8T7M2R1"/>
<feature type="modified residue" description="N6-(pyridoxal phosphate)lysine" evidence="5">
    <location>
        <position position="203"/>
    </location>
</feature>
<evidence type="ECO:0000313" key="9">
    <source>
        <dbReference type="Proteomes" id="UP000521676"/>
    </source>
</evidence>
<dbReference type="NCBIfam" id="NF007825">
    <property type="entry name" value="PRK10534.1"/>
    <property type="match status" value="1"/>
</dbReference>
<evidence type="ECO:0000313" key="10">
    <source>
        <dbReference type="Proteomes" id="UP001431572"/>
    </source>
</evidence>
<dbReference type="PANTHER" id="PTHR48097">
    <property type="entry name" value="L-THREONINE ALDOLASE-RELATED"/>
    <property type="match status" value="1"/>
</dbReference>
<dbReference type="EC" id="4.1.2.48" evidence="7"/>
<comment type="similarity">
    <text evidence="2">Belongs to the threonine aldolase family.</text>
</comment>
<dbReference type="FunFam" id="3.40.640.10:FF:000030">
    <property type="entry name" value="Low-specificity L-threonine aldolase"/>
    <property type="match status" value="1"/>
</dbReference>
<dbReference type="CDD" id="cd06502">
    <property type="entry name" value="TA_like"/>
    <property type="match status" value="1"/>
</dbReference>
<sequence length="347" mass="37310">MSKIIDLRSDTVTKPTAAMREAMYKAEVGDDVYGEDPTVNKLEETAAEIMGKEAGLFVTSGTMGNLIGVITHCSRGQEVIMGAESHIFYYEVGGGAIVGGVMYHTVAEDRLGKFTLEQIEHAIRGKNIHYPVTGLVCLENSHNRKGGTAMSIEATKEICDTAHAHDVPVHLDGARVFNAATYLGKDVRELVAEIDSVQLCLSKGLGAPVGSVLVGKREFIERARKNRKMLGGGMRQSGVLAAAGLISLTEMTKRLAEDHYNAHLLAKGLQQVKGLEVDLETVQTNIVMADTTGSGRTADEWVASLKQKGVLINSMGAYTIRFVTHYEVDRSGIEEALTTISGISSGN</sequence>
<evidence type="ECO:0000256" key="3">
    <source>
        <dbReference type="ARBA" id="ARBA00022898"/>
    </source>
</evidence>
<evidence type="ECO:0000256" key="4">
    <source>
        <dbReference type="ARBA" id="ARBA00023239"/>
    </source>
</evidence>
<dbReference type="InterPro" id="IPR023603">
    <property type="entry name" value="Low_specificity_L-TA-like"/>
</dbReference>
<evidence type="ECO:0000256" key="2">
    <source>
        <dbReference type="ARBA" id="ARBA00006966"/>
    </source>
</evidence>
<comment type="cofactor">
    <cofactor evidence="1">
        <name>pyridoxal 5'-phosphate</name>
        <dbReference type="ChEBI" id="CHEBI:597326"/>
    </cofactor>
</comment>
<dbReference type="RefSeq" id="WP_341468592.1">
    <property type="nucleotide sequence ID" value="NZ_CP128399.1"/>
</dbReference>
<dbReference type="PANTHER" id="PTHR48097:SF9">
    <property type="entry name" value="L-THREONINE ALDOLASE"/>
    <property type="match status" value="1"/>
</dbReference>
<dbReference type="NCBIfam" id="NF041359">
    <property type="entry name" value="GntG_guanitoxin"/>
    <property type="match status" value="1"/>
</dbReference>
<dbReference type="Gene3D" id="3.40.640.10">
    <property type="entry name" value="Type I PLP-dependent aspartate aminotransferase-like (Major domain)"/>
    <property type="match status" value="1"/>
</dbReference>
<dbReference type="InterPro" id="IPR015424">
    <property type="entry name" value="PyrdxlP-dep_Trfase"/>
</dbReference>
<accession>A0A8T7M2R1</accession>
<dbReference type="InterPro" id="IPR015422">
    <property type="entry name" value="PyrdxlP-dep_Trfase_small"/>
</dbReference>
<evidence type="ECO:0000313" key="8">
    <source>
        <dbReference type="EMBL" id="WJW66698.1"/>
    </source>
</evidence>
<dbReference type="Proteomes" id="UP000521676">
    <property type="component" value="Unassembled WGS sequence"/>
</dbReference>
<evidence type="ECO:0000256" key="5">
    <source>
        <dbReference type="PIRSR" id="PIRSR017617-1"/>
    </source>
</evidence>
<dbReference type="PIRSF" id="PIRSF017617">
    <property type="entry name" value="Thr_aldolase"/>
    <property type="match status" value="1"/>
</dbReference>
<dbReference type="InterPro" id="IPR015421">
    <property type="entry name" value="PyrdxlP-dep_Trfase_major"/>
</dbReference>
<dbReference type="InterPro" id="IPR001597">
    <property type="entry name" value="ArAA_b-elim_lyase/Thr_aldolase"/>
</dbReference>
<feature type="domain" description="Aromatic amino acid beta-eliminating lyase/threonine aldolase" evidence="6">
    <location>
        <begin position="6"/>
        <end position="290"/>
    </location>
</feature>
<dbReference type="Proteomes" id="UP001431572">
    <property type="component" value="Chromosome 1"/>
</dbReference>
<dbReference type="Gene3D" id="3.90.1150.10">
    <property type="entry name" value="Aspartate Aminotransferase, domain 1"/>
    <property type="match status" value="1"/>
</dbReference>
<evidence type="ECO:0000313" key="7">
    <source>
        <dbReference type="EMBL" id="NWJ44815.1"/>
    </source>
</evidence>
<dbReference type="GO" id="GO:0006567">
    <property type="term" value="P:L-threonine catabolic process"/>
    <property type="evidence" value="ECO:0007669"/>
    <property type="project" value="TreeGrafter"/>
</dbReference>